<proteinExistence type="predicted"/>
<evidence type="ECO:0008006" key="3">
    <source>
        <dbReference type="Google" id="ProtNLM"/>
    </source>
</evidence>
<dbReference type="Proteomes" id="UP000487350">
    <property type="component" value="Unassembled WGS sequence"/>
</dbReference>
<protein>
    <recommendedName>
        <fullName evidence="3">PDZ domain-containing protein</fullName>
    </recommendedName>
</protein>
<gene>
    <name evidence="1" type="ORF">GHT07_20685</name>
</gene>
<dbReference type="OrthoDB" id="10007868at2"/>
<dbReference type="RefSeq" id="WP_153586988.1">
    <property type="nucleotide sequence ID" value="NZ_WJBU01000030.1"/>
</dbReference>
<sequence>MAQKPTSPRIAKLKEALDTYMDAGRFWDAAITFYARRDNSVAYFGGLPVRQVGLEGLVAKHGLPTRNADLLGLHVGVPTDVGRQTMWTKATNLSEVGLRYLRDPRAAAADRAAAEAAAAPPRASIFGIVAEPTASSGIRVLQTDAALQGIRQGDHIIAVGDTKVFTLGDLRETLAPLVASDKAVLMLVSRDGMQHFLNVKLPKE</sequence>
<evidence type="ECO:0000313" key="1">
    <source>
        <dbReference type="EMBL" id="MRD49694.1"/>
    </source>
</evidence>
<dbReference type="EMBL" id="WJBU01000030">
    <property type="protein sequence ID" value="MRD49694.1"/>
    <property type="molecule type" value="Genomic_DNA"/>
</dbReference>
<evidence type="ECO:0000313" key="2">
    <source>
        <dbReference type="Proteomes" id="UP000487350"/>
    </source>
</evidence>
<dbReference type="Gene3D" id="2.30.42.10">
    <property type="match status" value="1"/>
</dbReference>
<reference evidence="1 2" key="1">
    <citation type="submission" date="2019-11" db="EMBL/GenBank/DDBJ databases">
        <title>Caenimonas koreensis gen. nov., sp. nov., isolated from activated sludge.</title>
        <authorList>
            <person name="Seung H.R."/>
        </authorList>
    </citation>
    <scope>NUCLEOTIDE SEQUENCE [LARGE SCALE GENOMIC DNA]</scope>
    <source>
        <strain evidence="1 2">EMB320</strain>
    </source>
</reference>
<keyword evidence="2" id="KW-1185">Reference proteome</keyword>
<accession>A0A844B0A6</accession>
<dbReference type="SUPFAM" id="SSF50156">
    <property type="entry name" value="PDZ domain-like"/>
    <property type="match status" value="1"/>
</dbReference>
<dbReference type="AlphaFoldDB" id="A0A844B0A6"/>
<comment type="caution">
    <text evidence="1">The sequence shown here is derived from an EMBL/GenBank/DDBJ whole genome shotgun (WGS) entry which is preliminary data.</text>
</comment>
<name>A0A844B0A6_9BURK</name>
<dbReference type="InterPro" id="IPR036034">
    <property type="entry name" value="PDZ_sf"/>
</dbReference>
<organism evidence="1 2">
    <name type="scientific">Caenimonas koreensis DSM 17982</name>
    <dbReference type="NCBI Taxonomy" id="1121255"/>
    <lineage>
        <taxon>Bacteria</taxon>
        <taxon>Pseudomonadati</taxon>
        <taxon>Pseudomonadota</taxon>
        <taxon>Betaproteobacteria</taxon>
        <taxon>Burkholderiales</taxon>
        <taxon>Comamonadaceae</taxon>
        <taxon>Caenimonas</taxon>
    </lineage>
</organism>